<feature type="transmembrane region" description="Helical" evidence="4">
    <location>
        <begin position="303"/>
        <end position="329"/>
    </location>
</feature>
<keyword evidence="1" id="KW-1245">Viral tail assembly</keyword>
<dbReference type="Pfam" id="PF20155">
    <property type="entry name" value="TMP_3"/>
    <property type="match status" value="1"/>
</dbReference>
<accession>A0A1S5SDZ2</accession>
<keyword evidence="7" id="KW-1185">Reference proteome</keyword>
<keyword evidence="2" id="KW-0175">Coiled coil</keyword>
<keyword evidence="4" id="KW-1133">Transmembrane helix</keyword>
<feature type="coiled-coil region" evidence="2">
    <location>
        <begin position="585"/>
        <end position="647"/>
    </location>
</feature>
<keyword evidence="1" id="KW-1188">Viral release from host cell</keyword>
<keyword evidence="4" id="KW-0472">Membrane</keyword>
<feature type="region of interest" description="Disordered" evidence="3">
    <location>
        <begin position="479"/>
        <end position="504"/>
    </location>
</feature>
<reference evidence="6 7" key="1">
    <citation type="journal article" date="2017" name="Sci. Rep.">
        <title>Pneumococcal prophages are diverse, but not without structure or history.</title>
        <authorList>
            <person name="Brueggemann A.B."/>
            <person name="Harrold C.L."/>
            <person name="Rezaei Javan R."/>
            <person name="van Tonder A.J."/>
            <person name="McDonnell A.J."/>
            <person name="Edwards B.A."/>
        </authorList>
    </citation>
    <scope>NUCLEOTIDE SEQUENCE [LARGE SCALE GENOMIC DNA]</scope>
</reference>
<feature type="transmembrane region" description="Helical" evidence="4">
    <location>
        <begin position="439"/>
        <end position="460"/>
    </location>
</feature>
<evidence type="ECO:0000259" key="5">
    <source>
        <dbReference type="Pfam" id="PF20155"/>
    </source>
</evidence>
<dbReference type="GO" id="GO:0098003">
    <property type="term" value="P:viral tail assembly"/>
    <property type="evidence" value="ECO:0007669"/>
    <property type="project" value="UniProtKB-KW"/>
</dbReference>
<organism evidence="6 7">
    <name type="scientific">Streptococcus phage IPP52</name>
    <dbReference type="NCBI Taxonomy" id="1916190"/>
    <lineage>
        <taxon>Viruses</taxon>
        <taxon>Duplodnaviria</taxon>
        <taxon>Heunggongvirae</taxon>
        <taxon>Uroviricota</taxon>
        <taxon>Caudoviricetes</taxon>
        <taxon>Paclarkvirus</taxon>
        <taxon>Paclarkvirus IPP52</taxon>
    </lineage>
</organism>
<dbReference type="InterPro" id="IPR013491">
    <property type="entry name" value="Tape_meas_N"/>
</dbReference>
<evidence type="ECO:0000256" key="3">
    <source>
        <dbReference type="SAM" id="MobiDB-lite"/>
    </source>
</evidence>
<protein>
    <recommendedName>
        <fullName evidence="5">Tape measure protein N-terminal domain-containing protein</fullName>
    </recommendedName>
</protein>
<dbReference type="EMBL" id="KY065490">
    <property type="protein sequence ID" value="APD23782.1"/>
    <property type="molecule type" value="Genomic_DNA"/>
</dbReference>
<dbReference type="NCBIfam" id="TIGR02675">
    <property type="entry name" value="tape_meas_nterm"/>
    <property type="match status" value="1"/>
</dbReference>
<feature type="domain" description="Tape measure protein N-terminal" evidence="5">
    <location>
        <begin position="64"/>
        <end position="255"/>
    </location>
</feature>
<keyword evidence="4" id="KW-0812">Transmembrane</keyword>
<sequence length="1100" mass="117979">MADGKVTIVVDVDGNKVKVLNDELDKTAQKGDRGSDSLKKFAIGGAAFKLASKAVDLLTDSLGGAIQRFDTLESYPRVMQAMGHSTEDVTRSTKKLAAGIEGLPTTLNEVVGTAQRLTSITGDINKSTDLTLALNNAFLASGSSSADASRGLQQFSQMLSAGKVDMQSWKTLQETMPYALQKTAESFGFAGQSAQNDFYSALKEGRITFNQFSRKLVELNGGVGGFAELAKTNSKGIQTSFGNLKNAVVKGVANTIKALDDLTKAATGKTIAENFDALKVIINAAFGVIVNVIKASTPVFQTLFSILGIGASVISFLRPAIIGLVAALVTMRAINQAVKTTKDLISAWKIFKLTATRAIRIINLLTAAQATYGSITKAQLVAHLANNGALTASNLLYGVLTGSISLQTAATIAATAATTAFKAGLTAFKAALTALTGPIGLVVAGVGLAVGALVGLWQWLTAESEETKRLKSEQEELVKSTDQLTDSVKQSAKERQKNLESVKGNTESYQKLADEIVQLSQKTNKTAADKKNLKKKIDALNASVSGLNLVYDKNTDSLSHNNDQIKARISAMEAESTWETSQKNLLDIEQKRAEIGEQLKKIAEQRKKWNEESNVSDSVRKERLQELNDKETELKNTQTELQTEYEKTSQVQQAASEAMAAAAENGSNRQVVAYENMSKSQQKAIDDMRTKYNELLETTTNMFEQIKYKSAVSVDEMIANLQKNQEAVNNWATNLNTLAERGVNEGILAKLQAMGPQGGLYVQELVNASDEKLATLNEVFTQGGESAMNGLTAGMDTGALGITDKIKGIVQSQVSSLQEEIAAADFSSLGQEIPNGVSQGIEQGASTAGESSKNMANDIKESFTSEMDINSPSRVFNEYGGFITTGLAEGVDKGTNQPVSSVTNLANQIKKPFDSLQSDFTYIGEMAMSGLNAGLWSGSGSVMATANSIAERVKATIKSALDIHSPSRAMRDEVGRFIPQGIAVGIEADAGVVEKSMLRLKESMMIDTRPEIALGLNKKLGAQVTVKQSSKQTIAEKIKVTMDKSSELLKKALDVAETAVRRPNEMYLNDGTLVAKTGDKFAKYQSEQLRRDNRMKGVLS</sequence>
<proteinExistence type="predicted"/>
<gene>
    <name evidence="6" type="ORF">IPP52_00045</name>
</gene>
<name>A0A1S5SDZ2_9CAUD</name>
<evidence type="ECO:0000313" key="7">
    <source>
        <dbReference type="Proteomes" id="UP000221211"/>
    </source>
</evidence>
<feature type="compositionally biased region" description="Polar residues" evidence="3">
    <location>
        <begin position="480"/>
        <end position="490"/>
    </location>
</feature>
<dbReference type="Proteomes" id="UP000221211">
    <property type="component" value="Segment"/>
</dbReference>
<evidence type="ECO:0000256" key="1">
    <source>
        <dbReference type="ARBA" id="ARBA00022465"/>
    </source>
</evidence>
<evidence type="ECO:0000256" key="2">
    <source>
        <dbReference type="SAM" id="Coils"/>
    </source>
</evidence>
<feature type="compositionally biased region" description="Basic and acidic residues" evidence="3">
    <location>
        <begin position="491"/>
        <end position="500"/>
    </location>
</feature>
<evidence type="ECO:0000256" key="4">
    <source>
        <dbReference type="SAM" id="Phobius"/>
    </source>
</evidence>
<evidence type="ECO:0000313" key="6">
    <source>
        <dbReference type="EMBL" id="APD23782.1"/>
    </source>
</evidence>